<dbReference type="SUPFAM" id="SSF53300">
    <property type="entry name" value="vWA-like"/>
    <property type="match status" value="1"/>
</dbReference>
<feature type="region of interest" description="Disordered" evidence="7">
    <location>
        <begin position="207"/>
        <end position="234"/>
    </location>
</feature>
<dbReference type="InterPro" id="IPR008858">
    <property type="entry name" value="TROVE_dom"/>
</dbReference>
<feature type="compositionally biased region" description="Basic and acidic residues" evidence="7">
    <location>
        <begin position="207"/>
        <end position="216"/>
    </location>
</feature>
<dbReference type="PANTHER" id="PTHR14202">
    <property type="entry name" value="60 KDA RIBONUCLEOPROTEIN SSA/RO"/>
    <property type="match status" value="1"/>
</dbReference>
<gene>
    <name evidence="8" type="primary">WBGene00090448</name>
</gene>
<proteinExistence type="inferred from homology"/>
<dbReference type="GO" id="GO:0046872">
    <property type="term" value="F:metal ion binding"/>
    <property type="evidence" value="ECO:0007669"/>
    <property type="project" value="UniProtKB-KW"/>
</dbReference>
<dbReference type="OrthoDB" id="6098064at2759"/>
<dbReference type="FunFam" id="3.40.50.410:FF:000127">
    <property type="entry name" value="60 kDa SS-A/Ro ribonucleoprotein homolog"/>
    <property type="match status" value="1"/>
</dbReference>
<reference evidence="8" key="2">
    <citation type="submission" date="2022-06" db="UniProtKB">
        <authorList>
            <consortium name="EnsemblMetazoa"/>
        </authorList>
    </citation>
    <scope>IDENTIFICATION</scope>
    <source>
        <strain evidence="8">PS312</strain>
    </source>
</reference>
<accession>A0A454Y464</accession>
<dbReference type="EnsemblMetazoa" id="PPA00894.1">
    <property type="protein sequence ID" value="PPA00894.1"/>
    <property type="gene ID" value="WBGene00090448"/>
</dbReference>
<keyword evidence="6" id="KW-0687">Ribonucleoprotein</keyword>
<evidence type="ECO:0000256" key="2">
    <source>
        <dbReference type="ARBA" id="ARBA00007814"/>
    </source>
</evidence>
<protein>
    <submittedName>
        <fullName evidence="8">TROVE domain-containing protein</fullName>
    </submittedName>
</protein>
<evidence type="ECO:0000313" key="9">
    <source>
        <dbReference type="Proteomes" id="UP000005239"/>
    </source>
</evidence>
<dbReference type="Proteomes" id="UP000005239">
    <property type="component" value="Unassembled WGS sequence"/>
</dbReference>
<dbReference type="InterPro" id="IPR040322">
    <property type="entry name" value="TROVE2"/>
</dbReference>
<dbReference type="Pfam" id="PF25045">
    <property type="entry name" value="vWA_Ro60"/>
    <property type="match status" value="1"/>
</dbReference>
<evidence type="ECO:0000256" key="5">
    <source>
        <dbReference type="ARBA" id="ARBA00022884"/>
    </source>
</evidence>
<reference evidence="9" key="1">
    <citation type="journal article" date="2008" name="Nat. Genet.">
        <title>The Pristionchus pacificus genome provides a unique perspective on nematode lifestyle and parasitism.</title>
        <authorList>
            <person name="Dieterich C."/>
            <person name="Clifton S.W."/>
            <person name="Schuster L.N."/>
            <person name="Chinwalla A."/>
            <person name="Delehaunty K."/>
            <person name="Dinkelacker I."/>
            <person name="Fulton L."/>
            <person name="Fulton R."/>
            <person name="Godfrey J."/>
            <person name="Minx P."/>
            <person name="Mitreva M."/>
            <person name="Roeseler W."/>
            <person name="Tian H."/>
            <person name="Witte H."/>
            <person name="Yang S.P."/>
            <person name="Wilson R.K."/>
            <person name="Sommer R.J."/>
        </authorList>
    </citation>
    <scope>NUCLEOTIDE SEQUENCE [LARGE SCALE GENOMIC DNA]</scope>
    <source>
        <strain evidence="9">PS312</strain>
    </source>
</reference>
<evidence type="ECO:0000256" key="6">
    <source>
        <dbReference type="ARBA" id="ARBA00023274"/>
    </source>
</evidence>
<dbReference type="AlphaFoldDB" id="A0A454Y464"/>
<dbReference type="OMA" id="WWYEWLK"/>
<dbReference type="Gene3D" id="3.40.50.410">
    <property type="entry name" value="von Willebrand factor, type A domain"/>
    <property type="match status" value="2"/>
</dbReference>
<feature type="compositionally biased region" description="Basic and acidic residues" evidence="7">
    <location>
        <begin position="224"/>
        <end position="234"/>
    </location>
</feature>
<accession>A0A8R1Y561</accession>
<evidence type="ECO:0000256" key="1">
    <source>
        <dbReference type="ARBA" id="ARBA00004496"/>
    </source>
</evidence>
<comment type="subcellular location">
    <subcellularLocation>
        <location evidence="1">Cytoplasm</location>
    </subcellularLocation>
</comment>
<keyword evidence="4" id="KW-0479">Metal-binding</keyword>
<dbReference type="InterPro" id="IPR056800">
    <property type="entry name" value="vWA_Ro60"/>
</dbReference>
<evidence type="ECO:0000313" key="8">
    <source>
        <dbReference type="EnsemblMetazoa" id="PPA00894.1"/>
    </source>
</evidence>
<dbReference type="GO" id="GO:0005737">
    <property type="term" value="C:cytoplasm"/>
    <property type="evidence" value="ECO:0007669"/>
    <property type="project" value="UniProtKB-SubCell"/>
</dbReference>
<dbReference type="GO" id="GO:1990904">
    <property type="term" value="C:ribonucleoprotein complex"/>
    <property type="evidence" value="ECO:0000318"/>
    <property type="project" value="GO_Central"/>
</dbReference>
<evidence type="ECO:0000256" key="4">
    <source>
        <dbReference type="ARBA" id="ARBA00022723"/>
    </source>
</evidence>
<dbReference type="PANTHER" id="PTHR14202:SF0">
    <property type="entry name" value="RNA-BINDING PROTEIN RO60"/>
    <property type="match status" value="1"/>
</dbReference>
<name>A0A454Y464_PRIPA</name>
<dbReference type="SUPFAM" id="SSF140864">
    <property type="entry name" value="TROVE domain-like"/>
    <property type="match status" value="2"/>
</dbReference>
<keyword evidence="3" id="KW-0963">Cytoplasm</keyword>
<organism evidence="8 9">
    <name type="scientific">Pristionchus pacificus</name>
    <name type="common">Parasitic nematode worm</name>
    <dbReference type="NCBI Taxonomy" id="54126"/>
    <lineage>
        <taxon>Eukaryota</taxon>
        <taxon>Metazoa</taxon>
        <taxon>Ecdysozoa</taxon>
        <taxon>Nematoda</taxon>
        <taxon>Chromadorea</taxon>
        <taxon>Rhabditida</taxon>
        <taxon>Rhabditina</taxon>
        <taxon>Diplogasteromorpha</taxon>
        <taxon>Diplogasteroidea</taxon>
        <taxon>Neodiplogasteridae</taxon>
        <taxon>Pristionchus</taxon>
    </lineage>
</organism>
<keyword evidence="5" id="KW-0694">RNA-binding</keyword>
<dbReference type="GO" id="GO:0003723">
    <property type="term" value="F:RNA binding"/>
    <property type="evidence" value="ECO:0000318"/>
    <property type="project" value="GO_Central"/>
</dbReference>
<evidence type="ECO:0000256" key="3">
    <source>
        <dbReference type="ARBA" id="ARBA00022490"/>
    </source>
</evidence>
<sequence length="661" mass="73693">MVSPSLAAVGDVVAAMVEKRDATLLEDAPGCWQVKLLAGEKLPKGEVVLIEMNKLQKKNSEGYVTLALSDENRIRRFLILGATGGTFYAKEQKLTMENVQALKEIIIRGGASTILETLREVSIAGKSQKQEAILLALGLCSRFGVSSLSSAPSDLAAHPFYVYLREMHKEATGLVNTICRTATHLFSYVAYCEMVAADIIITHDEEVEKRHEEPGHQARKRKTREMLEKKEKESAPVRKSTGWGRVMRKCIQNWYLSKTPEELAVAVTKYRARNGWSHKDLLRLSHPIPRNDHQRIVFEHIFYYATKGECQPRKRLFPADTCWAETVRMKYTEAQLVEEDISEGLLYLERVSSLSPYTSEEEMIWSIRHFRLTWEQVPSKHLNSLEVWKAIVERMPMLAMIRNLAKMQNVGLFKGEKKEGDKIAHVVAHLANIEAIKKARIHPIQILLAKTVYDVGTGDRGSLTWTPKPELSAALEKAFYLAFSLMPKTEKRFCIALDCSSSMCSKLSGSVLTGRIASAAMAMNILKTADSAECITFCNKTETLPFTAESTLAEITDHMKTIKKGDTSGALPMTWATRSGKKFDVFIIFTDNDLNGEGPSTARALANYRRQSGIEEAKLIVVSMSANGAAIASGDDRGMMDIAGFDPAIPQIVHDFVLGNI</sequence>
<comment type="similarity">
    <text evidence="2">Belongs to the Ro 60 kDa family.</text>
</comment>
<evidence type="ECO:0000256" key="7">
    <source>
        <dbReference type="SAM" id="MobiDB-lite"/>
    </source>
</evidence>
<dbReference type="InterPro" id="IPR036465">
    <property type="entry name" value="vWFA_dom_sf"/>
</dbReference>
<keyword evidence="9" id="KW-1185">Reference proteome</keyword>
<dbReference type="PROSITE" id="PS50988">
    <property type="entry name" value="TROVE"/>
    <property type="match status" value="1"/>
</dbReference>
<dbReference type="Pfam" id="PF05731">
    <property type="entry name" value="TROVE"/>
    <property type="match status" value="1"/>
</dbReference>
<dbReference type="InterPro" id="IPR037214">
    <property type="entry name" value="TROVE_dom_sf"/>
</dbReference>